<evidence type="ECO:0000256" key="1">
    <source>
        <dbReference type="ARBA" id="ARBA00001966"/>
    </source>
</evidence>
<evidence type="ECO:0000313" key="8">
    <source>
        <dbReference type="EMBL" id="KEQ48289.1"/>
    </source>
</evidence>
<dbReference type="Gene3D" id="3.20.20.70">
    <property type="entry name" value="Aldolase class I"/>
    <property type="match status" value="1"/>
</dbReference>
<comment type="caution">
    <text evidence="8">The sequence shown here is derived from an EMBL/GenBank/DDBJ whole genome shotgun (WGS) entry which is preliminary data.</text>
</comment>
<feature type="domain" description="Radical SAM core" evidence="7">
    <location>
        <begin position="73"/>
        <end position="306"/>
    </location>
</feature>
<dbReference type="GO" id="GO:0003824">
    <property type="term" value="F:catalytic activity"/>
    <property type="evidence" value="ECO:0007669"/>
    <property type="project" value="InterPro"/>
</dbReference>
<dbReference type="SFLD" id="SFLDS00029">
    <property type="entry name" value="Radical_SAM"/>
    <property type="match status" value="1"/>
</dbReference>
<dbReference type="EMBL" id="JPFZ01000009">
    <property type="protein sequence ID" value="KEQ48289.1"/>
    <property type="molecule type" value="Genomic_DNA"/>
</dbReference>
<protein>
    <submittedName>
        <fullName evidence="8">Radical SAM superfamily protein</fullName>
    </submittedName>
</protein>
<dbReference type="PANTHER" id="PTHR43787:SF3">
    <property type="entry name" value="ARYLSULFATASE REGULATORY PROTEIN"/>
    <property type="match status" value="1"/>
</dbReference>
<name>A0A081QZB6_STRMT</name>
<keyword evidence="6" id="KW-0411">Iron-sulfur</keyword>
<reference evidence="8 9" key="1">
    <citation type="submission" date="2014-05" db="EMBL/GenBank/DDBJ databases">
        <authorList>
            <person name="Daugherty S.C."/>
            <person name="Tallon L.J."/>
            <person name="Sadzewicz L."/>
            <person name="Kilian M."/>
            <person name="Tettelin H."/>
        </authorList>
    </citation>
    <scope>NUCLEOTIDE SEQUENCE [LARGE SCALE GENOMIC DNA]</scope>
    <source>
        <strain evidence="8 9">SK608</strain>
    </source>
</reference>
<dbReference type="CDD" id="cd01335">
    <property type="entry name" value="Radical_SAM"/>
    <property type="match status" value="1"/>
</dbReference>
<dbReference type="Proteomes" id="UP000028022">
    <property type="component" value="Unassembled WGS sequence"/>
</dbReference>
<dbReference type="GO" id="GO:0046872">
    <property type="term" value="F:metal ion binding"/>
    <property type="evidence" value="ECO:0007669"/>
    <property type="project" value="UniProtKB-KW"/>
</dbReference>
<comment type="cofactor">
    <cofactor evidence="1">
        <name>[4Fe-4S] cluster</name>
        <dbReference type="ChEBI" id="CHEBI:49883"/>
    </cofactor>
</comment>
<dbReference type="InterPro" id="IPR013785">
    <property type="entry name" value="Aldolase_TIM"/>
</dbReference>
<evidence type="ECO:0000259" key="7">
    <source>
        <dbReference type="PROSITE" id="PS51918"/>
    </source>
</evidence>
<keyword evidence="4" id="KW-0479">Metal-binding</keyword>
<evidence type="ECO:0000256" key="2">
    <source>
        <dbReference type="ARBA" id="ARBA00022485"/>
    </source>
</evidence>
<dbReference type="GO" id="GO:0051539">
    <property type="term" value="F:4 iron, 4 sulfur cluster binding"/>
    <property type="evidence" value="ECO:0007669"/>
    <property type="project" value="UniProtKB-KW"/>
</dbReference>
<keyword evidence="2" id="KW-0004">4Fe-4S</keyword>
<dbReference type="AlphaFoldDB" id="A0A081QZB6"/>
<dbReference type="PROSITE" id="PS51918">
    <property type="entry name" value="RADICAL_SAM"/>
    <property type="match status" value="1"/>
</dbReference>
<proteinExistence type="predicted"/>
<gene>
    <name evidence="8" type="ORF">SK608_1384</name>
</gene>
<dbReference type="SFLD" id="SFLDG01067">
    <property type="entry name" value="SPASM/twitch_domain_containing"/>
    <property type="match status" value="1"/>
</dbReference>
<evidence type="ECO:0000256" key="5">
    <source>
        <dbReference type="ARBA" id="ARBA00023004"/>
    </source>
</evidence>
<evidence type="ECO:0000256" key="6">
    <source>
        <dbReference type="ARBA" id="ARBA00023014"/>
    </source>
</evidence>
<keyword evidence="3" id="KW-0949">S-adenosyl-L-methionine</keyword>
<accession>A0A081QZB6</accession>
<evidence type="ECO:0000256" key="4">
    <source>
        <dbReference type="ARBA" id="ARBA00022723"/>
    </source>
</evidence>
<dbReference type="InterPro" id="IPR007197">
    <property type="entry name" value="rSAM"/>
</dbReference>
<keyword evidence="5" id="KW-0408">Iron</keyword>
<dbReference type="PANTHER" id="PTHR43787">
    <property type="entry name" value="FEMO COFACTOR BIOSYNTHESIS PROTEIN NIFB-RELATED"/>
    <property type="match status" value="1"/>
</dbReference>
<dbReference type="Pfam" id="PF04055">
    <property type="entry name" value="Radical_SAM"/>
    <property type="match status" value="1"/>
</dbReference>
<dbReference type="SUPFAM" id="SSF102114">
    <property type="entry name" value="Radical SAM enzymes"/>
    <property type="match status" value="1"/>
</dbReference>
<dbReference type="InterPro" id="IPR058240">
    <property type="entry name" value="rSAM_sf"/>
</dbReference>
<evidence type="ECO:0000313" key="9">
    <source>
        <dbReference type="Proteomes" id="UP000028022"/>
    </source>
</evidence>
<evidence type="ECO:0000256" key="3">
    <source>
        <dbReference type="ARBA" id="ARBA00022691"/>
    </source>
</evidence>
<dbReference type="UniPathway" id="UPA00782"/>
<organism evidence="8 9">
    <name type="scientific">Streptococcus mitis</name>
    <dbReference type="NCBI Taxonomy" id="28037"/>
    <lineage>
        <taxon>Bacteria</taxon>
        <taxon>Bacillati</taxon>
        <taxon>Bacillota</taxon>
        <taxon>Bacilli</taxon>
        <taxon>Lactobacillales</taxon>
        <taxon>Streptococcaceae</taxon>
        <taxon>Streptococcus</taxon>
        <taxon>Streptococcus mitis group</taxon>
    </lineage>
</organism>
<sequence>MKLSRYVLRYDTEDGSVYFNTKNNHSFLITNELKKNIQENKTTGSEYIAYLEENRYLREDNEVNKYLKQIEDRNNEILEFTILTHGDCNFRCKYCYEHFKNIGMSIETENAILKFAEEKLSNSQYHFLRIAWFGGEPLLGYKTIQRLSLKFLKICERFGITYSASITTNGFLLTSSKFEKLVREYDVTNFQITIDGDGESHDSQRVLKNQKGSYARILDNLHKMKDSDLDFICTLRFNISKENYDHMESFLLNDGRYFKNDDRFFLLYHNIGNWGQGDRSKDDCVTVFKNDMSFGISKKAVDLGYHLSLPSIVVHNSFSCYANRLNHYMFNVRGIVQACTVALYDNQNVFGNINTGLINKDKMKGWFLSVREDCKTCPFVLVCKSGFCPMAKHITKLSSSVTCKNMQEKIRKNLALYAISGCYEDILDVD</sequence>